<keyword evidence="3 8" id="KW-0349">Heme</keyword>
<dbReference type="Gene3D" id="1.10.630.10">
    <property type="entry name" value="Cytochrome P450"/>
    <property type="match status" value="1"/>
</dbReference>
<dbReference type="AlphaFoldDB" id="A0AAV0LYN2"/>
<dbReference type="SUPFAM" id="SSF48264">
    <property type="entry name" value="Cytochrome P450"/>
    <property type="match status" value="1"/>
</dbReference>
<feature type="transmembrane region" description="Helical" evidence="10">
    <location>
        <begin position="45"/>
        <end position="66"/>
    </location>
</feature>
<accession>A0AAV0LYN2</accession>
<keyword evidence="10" id="KW-0472">Membrane</keyword>
<dbReference type="Pfam" id="PF00067">
    <property type="entry name" value="p450"/>
    <property type="match status" value="2"/>
</dbReference>
<protein>
    <recommendedName>
        <fullName evidence="13">Cytochrome P450</fullName>
    </recommendedName>
</protein>
<dbReference type="FunFam" id="1.10.630.10:FF:000126">
    <property type="entry name" value="Predicted protein"/>
    <property type="match status" value="1"/>
</dbReference>
<reference evidence="11" key="1">
    <citation type="submission" date="2022-08" db="EMBL/GenBank/DDBJ databases">
        <authorList>
            <person name="Gutierrez-Valencia J."/>
        </authorList>
    </citation>
    <scope>NUCLEOTIDE SEQUENCE</scope>
</reference>
<comment type="cofactor">
    <cofactor evidence="1 8">
        <name>heme</name>
        <dbReference type="ChEBI" id="CHEBI:30413"/>
    </cofactor>
</comment>
<dbReference type="PANTHER" id="PTHR47955">
    <property type="entry name" value="CYTOCHROME P450 FAMILY 71 PROTEIN"/>
    <property type="match status" value="1"/>
</dbReference>
<keyword evidence="10" id="KW-1133">Transmembrane helix</keyword>
<keyword evidence="5 9" id="KW-0560">Oxidoreductase</keyword>
<evidence type="ECO:0000256" key="3">
    <source>
        <dbReference type="ARBA" id="ARBA00022617"/>
    </source>
</evidence>
<dbReference type="InterPro" id="IPR002401">
    <property type="entry name" value="Cyt_P450_E_grp-I"/>
</dbReference>
<dbReference type="InterPro" id="IPR001128">
    <property type="entry name" value="Cyt_P450"/>
</dbReference>
<evidence type="ECO:0000256" key="8">
    <source>
        <dbReference type="PIRSR" id="PIRSR602401-1"/>
    </source>
</evidence>
<dbReference type="GO" id="GO:0005506">
    <property type="term" value="F:iron ion binding"/>
    <property type="evidence" value="ECO:0007669"/>
    <property type="project" value="InterPro"/>
</dbReference>
<evidence type="ECO:0000256" key="10">
    <source>
        <dbReference type="SAM" id="Phobius"/>
    </source>
</evidence>
<evidence type="ECO:0008006" key="13">
    <source>
        <dbReference type="Google" id="ProtNLM"/>
    </source>
</evidence>
<dbReference type="PANTHER" id="PTHR47955:SF8">
    <property type="entry name" value="CYTOCHROME P450 71D11-LIKE"/>
    <property type="match status" value="1"/>
</dbReference>
<dbReference type="PRINTS" id="PR00385">
    <property type="entry name" value="P450"/>
</dbReference>
<dbReference type="PROSITE" id="PS00086">
    <property type="entry name" value="CYTOCHROME_P450"/>
    <property type="match status" value="1"/>
</dbReference>
<feature type="binding site" description="axial binding residue" evidence="8">
    <location>
        <position position="460"/>
    </location>
    <ligand>
        <name>heme</name>
        <dbReference type="ChEBI" id="CHEBI:30413"/>
    </ligand>
    <ligandPart>
        <name>Fe</name>
        <dbReference type="ChEBI" id="CHEBI:18248"/>
    </ligandPart>
</feature>
<dbReference type="GO" id="GO:0004497">
    <property type="term" value="F:monooxygenase activity"/>
    <property type="evidence" value="ECO:0007669"/>
    <property type="project" value="UniProtKB-KW"/>
</dbReference>
<dbReference type="InterPro" id="IPR036396">
    <property type="entry name" value="Cyt_P450_sf"/>
</dbReference>
<evidence type="ECO:0000256" key="1">
    <source>
        <dbReference type="ARBA" id="ARBA00001971"/>
    </source>
</evidence>
<comment type="caution">
    <text evidence="11">The sequence shown here is derived from an EMBL/GenBank/DDBJ whole genome shotgun (WGS) entry which is preliminary data.</text>
</comment>
<dbReference type="GO" id="GO:0016705">
    <property type="term" value="F:oxidoreductase activity, acting on paired donors, with incorporation or reduction of molecular oxygen"/>
    <property type="evidence" value="ECO:0007669"/>
    <property type="project" value="InterPro"/>
</dbReference>
<dbReference type="PRINTS" id="PR00463">
    <property type="entry name" value="EP450I"/>
</dbReference>
<keyword evidence="10" id="KW-0812">Transmembrane</keyword>
<dbReference type="Proteomes" id="UP001154282">
    <property type="component" value="Unassembled WGS sequence"/>
</dbReference>
<name>A0AAV0LYN2_9ROSI</name>
<comment type="similarity">
    <text evidence="2 9">Belongs to the cytochrome P450 family.</text>
</comment>
<evidence type="ECO:0000256" key="4">
    <source>
        <dbReference type="ARBA" id="ARBA00022723"/>
    </source>
</evidence>
<evidence type="ECO:0000256" key="9">
    <source>
        <dbReference type="RuleBase" id="RU000461"/>
    </source>
</evidence>
<dbReference type="GO" id="GO:0020037">
    <property type="term" value="F:heme binding"/>
    <property type="evidence" value="ECO:0007669"/>
    <property type="project" value="InterPro"/>
</dbReference>
<keyword evidence="6 8" id="KW-0408">Iron</keyword>
<dbReference type="CDD" id="cd11072">
    <property type="entry name" value="CYP71-like"/>
    <property type="match status" value="1"/>
</dbReference>
<keyword evidence="7 9" id="KW-0503">Monooxygenase</keyword>
<evidence type="ECO:0000313" key="11">
    <source>
        <dbReference type="EMBL" id="CAI0439162.1"/>
    </source>
</evidence>
<gene>
    <name evidence="11" type="ORF">LITE_LOCUS26051</name>
</gene>
<evidence type="ECO:0000313" key="12">
    <source>
        <dbReference type="Proteomes" id="UP001154282"/>
    </source>
</evidence>
<keyword evidence="4 8" id="KW-0479">Metal-binding</keyword>
<sequence length="521" mass="59335">MERCSPMSLYSVLEEVRVLISSSYVPMSFITIEDLGQKMISCSSFFDLPFLLTLATILVATLFIILKQKLSKTAVVSNLPPGPWKLPIIGNIHQMVGDQPHRRLRDLAGKYGPDVMSLQLGELPYIVISTPEAAKLVMKTHDVAFASRPYLLAADILYDGCKDIAFAPYGEYWRQMRKICTLELLSAKRVQSFRHIREEEVSKLVDSLSTAAGFRGACESDSDVVHCFKISDLYPSLNLLPVLSGFRAKLEKMRKESDSVLDQVIGEHKSRRTAGRKGDGEKEDLVDVLLNLQEEQDLGVPITMEVIKAVTLEVFLAGIETSTTTIEWVVSEMMKDPKVLQKAQQEVRQVYGDHDGRNYFDEANLDQLKYLDMVIAESLRLHPPLPLLVPRENRDQKVELNSYEVQVNTNVIVNAWAINRDPRHWTDPERFFPERFENESMDYKGADFQFIPFGGGRRICPGISFGMAIVKLTLANLLIHFDWTLPTRQESIDMRECFGMTLRRQYPLQLIPTLYLYGRVF</sequence>
<organism evidence="11 12">
    <name type="scientific">Linum tenue</name>
    <dbReference type="NCBI Taxonomy" id="586396"/>
    <lineage>
        <taxon>Eukaryota</taxon>
        <taxon>Viridiplantae</taxon>
        <taxon>Streptophyta</taxon>
        <taxon>Embryophyta</taxon>
        <taxon>Tracheophyta</taxon>
        <taxon>Spermatophyta</taxon>
        <taxon>Magnoliopsida</taxon>
        <taxon>eudicotyledons</taxon>
        <taxon>Gunneridae</taxon>
        <taxon>Pentapetalae</taxon>
        <taxon>rosids</taxon>
        <taxon>fabids</taxon>
        <taxon>Malpighiales</taxon>
        <taxon>Linaceae</taxon>
        <taxon>Linum</taxon>
    </lineage>
</organism>
<evidence type="ECO:0000256" key="6">
    <source>
        <dbReference type="ARBA" id="ARBA00023004"/>
    </source>
</evidence>
<evidence type="ECO:0000256" key="7">
    <source>
        <dbReference type="ARBA" id="ARBA00023033"/>
    </source>
</evidence>
<evidence type="ECO:0000256" key="5">
    <source>
        <dbReference type="ARBA" id="ARBA00023002"/>
    </source>
</evidence>
<evidence type="ECO:0000256" key="2">
    <source>
        <dbReference type="ARBA" id="ARBA00010617"/>
    </source>
</evidence>
<dbReference type="EMBL" id="CAMGYJ010000006">
    <property type="protein sequence ID" value="CAI0439162.1"/>
    <property type="molecule type" value="Genomic_DNA"/>
</dbReference>
<dbReference type="InterPro" id="IPR017972">
    <property type="entry name" value="Cyt_P450_CS"/>
</dbReference>
<proteinExistence type="inferred from homology"/>
<keyword evidence="12" id="KW-1185">Reference proteome</keyword>